<comment type="caution">
    <text evidence="2">The sequence shown here is derived from an EMBL/GenBank/DDBJ whole genome shotgun (WGS) entry which is preliminary data.</text>
</comment>
<accession>A0ABR0MQP1</accession>
<dbReference type="PANTHER" id="PTHR48435:SF1">
    <property type="entry name" value="POLYPROTEIN"/>
    <property type="match status" value="1"/>
</dbReference>
<dbReference type="Pfam" id="PF01107">
    <property type="entry name" value="MP"/>
    <property type="match status" value="1"/>
</dbReference>
<protein>
    <submittedName>
        <fullName evidence="2">Uncharacterized protein</fullName>
    </submittedName>
</protein>
<sequence length="475" mass="53287">MTTKPSTSSSLVTLPEFPFKSHSSKKISSLYEIEYLNEEDKVQPTDLPVVNPYSAYRKSAFSPIKSIRTLIKSSSKQVREYVQSSRFDSFPIYASSPEQLVALEIPAEFPAEWKRAGYTHIHFGAIRLALNYHGTAGKPVVARIALLDSRYLEYQNACIATIETTLNSGLVMVTLFPNFTMALADPNLTSALKVQVQIAGAPQIASAITATLHYQIVYRIQDHSFNLSNHGTEDSLLISVNTNDQPHCVHVPRKIPKKELIKLLPEKWITNYEQFHEHSNPIQSTLSQITSKGDGTTEIKFDHSHLQPKQPNSSIFSTQLMMQPLESPAQLHDKRDPDCCCPLCEPVSERSLIESFSTEGRPHYMFKDPITGHCPWALNCSCELCTDDRLAAYVDAMDKTASKPGKKKNKKFSQEEFYKRWMAGDPNIGSLGEDNGKYVYLVDYSTHKPLPEVQVPPEPCKPPSPPPPKTNFLSL</sequence>
<proteinExistence type="predicted"/>
<dbReference type="EMBL" id="JARKNE010000012">
    <property type="protein sequence ID" value="KAK5776137.1"/>
    <property type="molecule type" value="Genomic_DNA"/>
</dbReference>
<feature type="region of interest" description="Disordered" evidence="1">
    <location>
        <begin position="452"/>
        <end position="475"/>
    </location>
</feature>
<gene>
    <name evidence="2" type="ORF">PVK06_044096</name>
</gene>
<evidence type="ECO:0000256" key="1">
    <source>
        <dbReference type="SAM" id="MobiDB-lite"/>
    </source>
</evidence>
<dbReference type="InterPro" id="IPR053098">
    <property type="entry name" value="Petuviruses_polyprotein"/>
</dbReference>
<evidence type="ECO:0000313" key="2">
    <source>
        <dbReference type="EMBL" id="KAK5776137.1"/>
    </source>
</evidence>
<reference evidence="2 3" key="1">
    <citation type="submission" date="2023-03" db="EMBL/GenBank/DDBJ databases">
        <title>WGS of Gossypium arboreum.</title>
        <authorList>
            <person name="Yu D."/>
        </authorList>
    </citation>
    <scope>NUCLEOTIDE SEQUENCE [LARGE SCALE GENOMIC DNA]</scope>
    <source>
        <tissue evidence="2">Leaf</tissue>
    </source>
</reference>
<feature type="compositionally biased region" description="Pro residues" evidence="1">
    <location>
        <begin position="454"/>
        <end position="469"/>
    </location>
</feature>
<organism evidence="2 3">
    <name type="scientific">Gossypium arboreum</name>
    <name type="common">Tree cotton</name>
    <name type="synonym">Gossypium nanking</name>
    <dbReference type="NCBI Taxonomy" id="29729"/>
    <lineage>
        <taxon>Eukaryota</taxon>
        <taxon>Viridiplantae</taxon>
        <taxon>Streptophyta</taxon>
        <taxon>Embryophyta</taxon>
        <taxon>Tracheophyta</taxon>
        <taxon>Spermatophyta</taxon>
        <taxon>Magnoliopsida</taxon>
        <taxon>eudicotyledons</taxon>
        <taxon>Gunneridae</taxon>
        <taxon>Pentapetalae</taxon>
        <taxon>rosids</taxon>
        <taxon>malvids</taxon>
        <taxon>Malvales</taxon>
        <taxon>Malvaceae</taxon>
        <taxon>Malvoideae</taxon>
        <taxon>Gossypium</taxon>
    </lineage>
</organism>
<name>A0ABR0MQP1_GOSAR</name>
<dbReference type="InterPro" id="IPR028919">
    <property type="entry name" value="Viral_movement"/>
</dbReference>
<dbReference type="Proteomes" id="UP001358586">
    <property type="component" value="Chromosome 12"/>
</dbReference>
<keyword evidence="3" id="KW-1185">Reference proteome</keyword>
<dbReference type="PANTHER" id="PTHR48435">
    <property type="entry name" value="POLYPROTEIN"/>
    <property type="match status" value="1"/>
</dbReference>
<evidence type="ECO:0000313" key="3">
    <source>
        <dbReference type="Proteomes" id="UP001358586"/>
    </source>
</evidence>